<reference evidence="1" key="2">
    <citation type="submission" date="2015-06" db="UniProtKB">
        <authorList>
            <consortium name="EnsemblProtists"/>
        </authorList>
    </citation>
    <scope>IDENTIFICATION</scope>
    <source>
        <strain evidence="1">Emoy2</strain>
    </source>
</reference>
<evidence type="ECO:0008006" key="3">
    <source>
        <dbReference type="Google" id="ProtNLM"/>
    </source>
</evidence>
<dbReference type="HOGENOM" id="CLU_1974782_0_0_1"/>
<organism evidence="1 2">
    <name type="scientific">Hyaloperonospora arabidopsidis (strain Emoy2)</name>
    <name type="common">Downy mildew agent</name>
    <name type="synonym">Peronospora arabidopsidis</name>
    <dbReference type="NCBI Taxonomy" id="559515"/>
    <lineage>
        <taxon>Eukaryota</taxon>
        <taxon>Sar</taxon>
        <taxon>Stramenopiles</taxon>
        <taxon>Oomycota</taxon>
        <taxon>Peronosporomycetes</taxon>
        <taxon>Peronosporales</taxon>
        <taxon>Peronosporaceae</taxon>
        <taxon>Hyaloperonospora</taxon>
    </lineage>
</organism>
<dbReference type="AlphaFoldDB" id="M4BB26"/>
<sequence>MELVVLLSSLHEFPILTVQANALKKALAAAYFKVEEFPVWLTLGRETEYAYHMMPISAKKLHWVDVPQQSEWLSVRNGLMLCLDYVDTYSAEFIEYSYDDVLKLMIKKRTFYELESFFDWLQGSPGN</sequence>
<dbReference type="Proteomes" id="UP000011713">
    <property type="component" value="Unassembled WGS sequence"/>
</dbReference>
<accession>M4BB26</accession>
<dbReference type="EMBL" id="JH598083">
    <property type="status" value="NOT_ANNOTATED_CDS"/>
    <property type="molecule type" value="Genomic_DNA"/>
</dbReference>
<evidence type="ECO:0000313" key="1">
    <source>
        <dbReference type="EnsemblProtists" id="HpaP803487"/>
    </source>
</evidence>
<dbReference type="EnsemblProtists" id="HpaT803487">
    <property type="protein sequence ID" value="HpaP803487"/>
    <property type="gene ID" value="HpaG803487"/>
</dbReference>
<dbReference type="VEuPathDB" id="FungiDB:HpaG803487"/>
<name>M4BB26_HYAAE</name>
<keyword evidence="2" id="KW-1185">Reference proteome</keyword>
<proteinExistence type="predicted"/>
<dbReference type="InParanoid" id="M4BB26"/>
<evidence type="ECO:0000313" key="2">
    <source>
        <dbReference type="Proteomes" id="UP000011713"/>
    </source>
</evidence>
<protein>
    <recommendedName>
        <fullName evidence="3">RxLR effector candidate protein</fullName>
    </recommendedName>
</protein>
<reference evidence="2" key="1">
    <citation type="journal article" date="2010" name="Science">
        <title>Signatures of adaptation to obligate biotrophy in the Hyaloperonospora arabidopsidis genome.</title>
        <authorList>
            <person name="Baxter L."/>
            <person name="Tripathy S."/>
            <person name="Ishaque N."/>
            <person name="Boot N."/>
            <person name="Cabral A."/>
            <person name="Kemen E."/>
            <person name="Thines M."/>
            <person name="Ah-Fong A."/>
            <person name="Anderson R."/>
            <person name="Badejoko W."/>
            <person name="Bittner-Eddy P."/>
            <person name="Boore J.L."/>
            <person name="Chibucos M.C."/>
            <person name="Coates M."/>
            <person name="Dehal P."/>
            <person name="Delehaunty K."/>
            <person name="Dong S."/>
            <person name="Downton P."/>
            <person name="Dumas B."/>
            <person name="Fabro G."/>
            <person name="Fronick C."/>
            <person name="Fuerstenberg S.I."/>
            <person name="Fulton L."/>
            <person name="Gaulin E."/>
            <person name="Govers F."/>
            <person name="Hughes L."/>
            <person name="Humphray S."/>
            <person name="Jiang R.H."/>
            <person name="Judelson H."/>
            <person name="Kamoun S."/>
            <person name="Kyung K."/>
            <person name="Meijer H."/>
            <person name="Minx P."/>
            <person name="Morris P."/>
            <person name="Nelson J."/>
            <person name="Phuntumart V."/>
            <person name="Qutob D."/>
            <person name="Rehmany A."/>
            <person name="Rougon-Cardoso A."/>
            <person name="Ryden P."/>
            <person name="Torto-Alalibo T."/>
            <person name="Studholme D."/>
            <person name="Wang Y."/>
            <person name="Win J."/>
            <person name="Wood J."/>
            <person name="Clifton S.W."/>
            <person name="Rogers J."/>
            <person name="Van den Ackerveken G."/>
            <person name="Jones J.D."/>
            <person name="McDowell J.M."/>
            <person name="Beynon J."/>
            <person name="Tyler B.M."/>
        </authorList>
    </citation>
    <scope>NUCLEOTIDE SEQUENCE [LARGE SCALE GENOMIC DNA]</scope>
    <source>
        <strain evidence="2">Emoy2</strain>
    </source>
</reference>